<name>A0AAV5KPA6_9ROSI</name>
<dbReference type="Proteomes" id="UP001054252">
    <property type="component" value="Unassembled WGS sequence"/>
</dbReference>
<keyword evidence="1" id="KW-1133">Transmembrane helix</keyword>
<dbReference type="EMBL" id="BPVZ01000072">
    <property type="protein sequence ID" value="GKV26419.1"/>
    <property type="molecule type" value="Genomic_DNA"/>
</dbReference>
<keyword evidence="1" id="KW-0472">Membrane</keyword>
<protein>
    <recommendedName>
        <fullName evidence="2">Glycosyl hydrolase family 95 catalytic domain-containing protein</fullName>
    </recommendedName>
</protein>
<dbReference type="GO" id="GO:0004560">
    <property type="term" value="F:alpha-L-fucosidase activity"/>
    <property type="evidence" value="ECO:0007669"/>
    <property type="project" value="TreeGrafter"/>
</dbReference>
<comment type="caution">
    <text evidence="3">The sequence shown here is derived from an EMBL/GenBank/DDBJ whole genome shotgun (WGS) entry which is preliminary data.</text>
</comment>
<keyword evidence="1" id="KW-0812">Transmembrane</keyword>
<dbReference type="InterPro" id="IPR054363">
    <property type="entry name" value="GH95_cat"/>
</dbReference>
<dbReference type="InterPro" id="IPR012341">
    <property type="entry name" value="6hp_glycosidase-like_sf"/>
</dbReference>
<reference evidence="3 4" key="1">
    <citation type="journal article" date="2021" name="Commun. Biol.">
        <title>The genome of Shorea leprosula (Dipterocarpaceae) highlights the ecological relevance of drought in aseasonal tropical rainforests.</title>
        <authorList>
            <person name="Ng K.K.S."/>
            <person name="Kobayashi M.J."/>
            <person name="Fawcett J.A."/>
            <person name="Hatakeyama M."/>
            <person name="Paape T."/>
            <person name="Ng C.H."/>
            <person name="Ang C.C."/>
            <person name="Tnah L.H."/>
            <person name="Lee C.T."/>
            <person name="Nishiyama T."/>
            <person name="Sese J."/>
            <person name="O'Brien M.J."/>
            <person name="Copetti D."/>
            <person name="Mohd Noor M.I."/>
            <person name="Ong R.C."/>
            <person name="Putra M."/>
            <person name="Sireger I.Z."/>
            <person name="Indrioko S."/>
            <person name="Kosugi Y."/>
            <person name="Izuno A."/>
            <person name="Isagi Y."/>
            <person name="Lee S.L."/>
            <person name="Shimizu K.K."/>
        </authorList>
    </citation>
    <scope>NUCLEOTIDE SEQUENCE [LARGE SCALE GENOMIC DNA]</scope>
    <source>
        <strain evidence="3">214</strain>
    </source>
</reference>
<feature type="domain" description="Glycosyl hydrolase family 95 catalytic" evidence="2">
    <location>
        <begin position="2"/>
        <end position="119"/>
    </location>
</feature>
<sequence>MFIAPDGNPASVSYSSTMDMAIIREVFSEIVSAAEVLGRTDDSIIGKVREAQPRLLPTKVARDGSIMEWAQDFQDPDMHHRHLSHLFGLFPGHTITIEKSPDLCKAADNTLYKRGLYVMEEREISFGISVWGYLAVEVMSCLFLIFIQFELENDIIVNKQIPIWKDKYKMGL</sequence>
<evidence type="ECO:0000256" key="1">
    <source>
        <dbReference type="SAM" id="Phobius"/>
    </source>
</evidence>
<dbReference type="InterPro" id="IPR008928">
    <property type="entry name" value="6-hairpin_glycosidase_sf"/>
</dbReference>
<dbReference type="GO" id="GO:0005975">
    <property type="term" value="P:carbohydrate metabolic process"/>
    <property type="evidence" value="ECO:0007669"/>
    <property type="project" value="InterPro"/>
</dbReference>
<dbReference type="Gene3D" id="1.50.10.10">
    <property type="match status" value="1"/>
</dbReference>
<gene>
    <name evidence="3" type="ORF">SLEP1_g35725</name>
</gene>
<feature type="transmembrane region" description="Helical" evidence="1">
    <location>
        <begin position="124"/>
        <end position="149"/>
    </location>
</feature>
<evidence type="ECO:0000313" key="4">
    <source>
        <dbReference type="Proteomes" id="UP001054252"/>
    </source>
</evidence>
<dbReference type="PANTHER" id="PTHR31084">
    <property type="entry name" value="ALPHA-L-FUCOSIDASE 2"/>
    <property type="match status" value="1"/>
</dbReference>
<dbReference type="SUPFAM" id="SSF48208">
    <property type="entry name" value="Six-hairpin glycosidases"/>
    <property type="match status" value="1"/>
</dbReference>
<keyword evidence="4" id="KW-1185">Reference proteome</keyword>
<proteinExistence type="predicted"/>
<organism evidence="3 4">
    <name type="scientific">Rubroshorea leprosula</name>
    <dbReference type="NCBI Taxonomy" id="152421"/>
    <lineage>
        <taxon>Eukaryota</taxon>
        <taxon>Viridiplantae</taxon>
        <taxon>Streptophyta</taxon>
        <taxon>Embryophyta</taxon>
        <taxon>Tracheophyta</taxon>
        <taxon>Spermatophyta</taxon>
        <taxon>Magnoliopsida</taxon>
        <taxon>eudicotyledons</taxon>
        <taxon>Gunneridae</taxon>
        <taxon>Pentapetalae</taxon>
        <taxon>rosids</taxon>
        <taxon>malvids</taxon>
        <taxon>Malvales</taxon>
        <taxon>Dipterocarpaceae</taxon>
        <taxon>Rubroshorea</taxon>
    </lineage>
</organism>
<dbReference type="PANTHER" id="PTHR31084:SF0">
    <property type="entry name" value="ALPHA-L-FUCOSIDASE 2"/>
    <property type="match status" value="1"/>
</dbReference>
<dbReference type="AlphaFoldDB" id="A0AAV5KPA6"/>
<evidence type="ECO:0000313" key="3">
    <source>
        <dbReference type="EMBL" id="GKV26419.1"/>
    </source>
</evidence>
<dbReference type="Pfam" id="PF22124">
    <property type="entry name" value="Glyco_hydro_95_cat"/>
    <property type="match status" value="1"/>
</dbReference>
<evidence type="ECO:0000259" key="2">
    <source>
        <dbReference type="Pfam" id="PF22124"/>
    </source>
</evidence>
<accession>A0AAV5KPA6</accession>